<dbReference type="PANTHER" id="PTHR33221:SF5">
    <property type="entry name" value="HTH-TYPE TRANSCRIPTIONAL REGULATOR ISCR"/>
    <property type="match status" value="1"/>
</dbReference>
<dbReference type="Proteomes" id="UP000005096">
    <property type="component" value="Chromosome"/>
</dbReference>
<feature type="compositionally biased region" description="Basic and acidic residues" evidence="2">
    <location>
        <begin position="150"/>
        <end position="164"/>
    </location>
</feature>
<dbReference type="HOGENOM" id="CLU_107144_0_1_0"/>
<dbReference type="PaxDb" id="584708-Apau_2203"/>
<dbReference type="GO" id="GO:0005829">
    <property type="term" value="C:cytosol"/>
    <property type="evidence" value="ECO:0007669"/>
    <property type="project" value="TreeGrafter"/>
</dbReference>
<dbReference type="SUPFAM" id="SSF46785">
    <property type="entry name" value="Winged helix' DNA-binding domain"/>
    <property type="match status" value="1"/>
</dbReference>
<dbReference type="RefSeq" id="WP_006301857.1">
    <property type="nucleotide sequence ID" value="NZ_CM001022.1"/>
</dbReference>
<dbReference type="Pfam" id="PF02082">
    <property type="entry name" value="Rrf2"/>
    <property type="match status" value="1"/>
</dbReference>
<name>E3CZB6_9BACT</name>
<accession>E3CZB6</accession>
<evidence type="ECO:0000256" key="1">
    <source>
        <dbReference type="ARBA" id="ARBA00023125"/>
    </source>
</evidence>
<dbReference type="eggNOG" id="COG1959">
    <property type="taxonomic scope" value="Bacteria"/>
</dbReference>
<dbReference type="PROSITE" id="PS51197">
    <property type="entry name" value="HTH_RRF2_2"/>
    <property type="match status" value="1"/>
</dbReference>
<dbReference type="NCBIfam" id="TIGR00738">
    <property type="entry name" value="rrf2_super"/>
    <property type="match status" value="1"/>
</dbReference>
<dbReference type="GO" id="GO:0003677">
    <property type="term" value="F:DNA binding"/>
    <property type="evidence" value="ECO:0007669"/>
    <property type="project" value="UniProtKB-KW"/>
</dbReference>
<evidence type="ECO:0000256" key="2">
    <source>
        <dbReference type="SAM" id="MobiDB-lite"/>
    </source>
</evidence>
<dbReference type="OrthoDB" id="9808360at2"/>
<gene>
    <name evidence="3" type="ORF">Apau_2203</name>
</gene>
<dbReference type="EMBL" id="CM001022">
    <property type="protein sequence ID" value="EFQ24613.1"/>
    <property type="molecule type" value="Genomic_DNA"/>
</dbReference>
<dbReference type="InterPro" id="IPR036388">
    <property type="entry name" value="WH-like_DNA-bd_sf"/>
</dbReference>
<protein>
    <submittedName>
        <fullName evidence="3">Transcriptional regulator, BadM/Rrf2 family</fullName>
    </submittedName>
</protein>
<dbReference type="PANTHER" id="PTHR33221">
    <property type="entry name" value="WINGED HELIX-TURN-HELIX TRANSCRIPTIONAL REGULATOR, RRF2 FAMILY"/>
    <property type="match status" value="1"/>
</dbReference>
<feature type="region of interest" description="Disordered" evidence="2">
    <location>
        <begin position="135"/>
        <end position="164"/>
    </location>
</feature>
<dbReference type="Gene3D" id="1.10.10.10">
    <property type="entry name" value="Winged helix-like DNA-binding domain superfamily/Winged helix DNA-binding domain"/>
    <property type="match status" value="1"/>
</dbReference>
<keyword evidence="1" id="KW-0238">DNA-binding</keyword>
<sequence>MAITQKCQYALRALFELACREGEGPVRIGTVAEAQNIPPRFLEGILNTLKAGGFVESTRGKEGGYRLLRPARDISVGDVIRYLQGSLSQVDCDPGSSREPCGLYGDCVFRPLWERAQKALESVYDSTTIQDFVDRQAERERCGSPRRSCGGRDPETPVERGERT</sequence>
<dbReference type="STRING" id="584708.Apau_2203"/>
<keyword evidence="4" id="KW-1185">Reference proteome</keyword>
<organism evidence="3 4">
    <name type="scientific">Aminomonas paucivorans DSM 12260</name>
    <dbReference type="NCBI Taxonomy" id="584708"/>
    <lineage>
        <taxon>Bacteria</taxon>
        <taxon>Thermotogati</taxon>
        <taxon>Synergistota</taxon>
        <taxon>Synergistia</taxon>
        <taxon>Synergistales</taxon>
        <taxon>Synergistaceae</taxon>
        <taxon>Aminomonas</taxon>
    </lineage>
</organism>
<dbReference type="AlphaFoldDB" id="E3CZB6"/>
<dbReference type="GO" id="GO:0003700">
    <property type="term" value="F:DNA-binding transcription factor activity"/>
    <property type="evidence" value="ECO:0007669"/>
    <property type="project" value="TreeGrafter"/>
</dbReference>
<reference evidence="3 4" key="1">
    <citation type="journal article" date="2010" name="Stand. Genomic Sci.">
        <title>Non-contiguous finished genome sequence of Aminomonas paucivorans type strain (GLU-3).</title>
        <authorList>
            <person name="Pitluck S."/>
            <person name="Yasawong M."/>
            <person name="Held B."/>
            <person name="Lapidus A."/>
            <person name="Nolan M."/>
            <person name="Copeland A."/>
            <person name="Lucas S."/>
            <person name="Del Rio T.G."/>
            <person name="Tice H."/>
            <person name="Cheng J.F."/>
            <person name="Chertkov O."/>
            <person name="Goodwin L."/>
            <person name="Tapia R."/>
            <person name="Han C."/>
            <person name="Liolios K."/>
            <person name="Ivanova N."/>
            <person name="Mavromatis K."/>
            <person name="Ovchinnikova G."/>
            <person name="Pati A."/>
            <person name="Chen A."/>
            <person name="Palaniappan K."/>
            <person name="Land M."/>
            <person name="Hauser L."/>
            <person name="Chang Y.J."/>
            <person name="Jeffries C.D."/>
            <person name="Pukall R."/>
            <person name="Spring S."/>
            <person name="Rohde M."/>
            <person name="Sikorski J."/>
            <person name="Goker M."/>
            <person name="Woyke T."/>
            <person name="Bristow J."/>
            <person name="Eisen J.A."/>
            <person name="Markowitz V."/>
            <person name="Hugenholtz P."/>
            <person name="Kyrpides N.C."/>
            <person name="Klenk H.P."/>
        </authorList>
    </citation>
    <scope>NUCLEOTIDE SEQUENCE [LARGE SCALE GENOMIC DNA]</scope>
    <source>
        <strain evidence="3 4">DSM 12260</strain>
    </source>
</reference>
<dbReference type="InterPro" id="IPR036390">
    <property type="entry name" value="WH_DNA-bd_sf"/>
</dbReference>
<dbReference type="InterPro" id="IPR000944">
    <property type="entry name" value="Tscrpt_reg_Rrf2"/>
</dbReference>
<proteinExistence type="predicted"/>
<evidence type="ECO:0000313" key="4">
    <source>
        <dbReference type="Proteomes" id="UP000005096"/>
    </source>
</evidence>
<evidence type="ECO:0000313" key="3">
    <source>
        <dbReference type="EMBL" id="EFQ24613.1"/>
    </source>
</evidence>